<dbReference type="InterPro" id="IPR002429">
    <property type="entry name" value="CcO_II-like_C"/>
</dbReference>
<comment type="similarity">
    <text evidence="3">Belongs to the cytochrome c oxidase subunit 2 family.</text>
</comment>
<dbReference type="Pfam" id="PF00116">
    <property type="entry name" value="COX2"/>
    <property type="match status" value="1"/>
</dbReference>
<reference evidence="17 18" key="1">
    <citation type="submission" date="2019-02" db="EMBL/GenBank/DDBJ databases">
        <title>Genomic Encyclopedia of Type Strains, Phase IV (KMG-IV): sequencing the most valuable type-strain genomes for metagenomic binning, comparative biology and taxonomic classification.</title>
        <authorList>
            <person name="Goeker M."/>
        </authorList>
    </citation>
    <scope>NUCLEOTIDE SEQUENCE [LARGE SCALE GENOMIC DNA]</scope>
    <source>
        <strain evidence="17 18">DSM 19570</strain>
    </source>
</reference>
<feature type="domain" description="Cytochrome oxidase subunit II copper A binding" evidence="16">
    <location>
        <begin position="117"/>
        <end position="230"/>
    </location>
</feature>
<evidence type="ECO:0000256" key="15">
    <source>
        <dbReference type="SAM" id="Phobius"/>
    </source>
</evidence>
<keyword evidence="4" id="KW-0813">Transport</keyword>
<keyword evidence="9 15" id="KW-1133">Transmembrane helix</keyword>
<dbReference type="PROSITE" id="PS50857">
    <property type="entry name" value="COX2_CUA"/>
    <property type="match status" value="1"/>
</dbReference>
<keyword evidence="10" id="KW-0186">Copper</keyword>
<evidence type="ECO:0000256" key="4">
    <source>
        <dbReference type="ARBA" id="ARBA00022448"/>
    </source>
</evidence>
<gene>
    <name evidence="17" type="ORF">EV670_1973</name>
</gene>
<feature type="transmembrane region" description="Helical" evidence="15">
    <location>
        <begin position="81"/>
        <end position="105"/>
    </location>
</feature>
<dbReference type="GO" id="GO:0005507">
    <property type="term" value="F:copper ion binding"/>
    <property type="evidence" value="ECO:0007669"/>
    <property type="project" value="InterPro"/>
</dbReference>
<proteinExistence type="inferred from homology"/>
<evidence type="ECO:0000256" key="8">
    <source>
        <dbReference type="ARBA" id="ARBA00022982"/>
    </source>
</evidence>
<dbReference type="InterPro" id="IPR045187">
    <property type="entry name" value="CcO_II"/>
</dbReference>
<evidence type="ECO:0000256" key="12">
    <source>
        <dbReference type="ARBA" id="ARBA00024688"/>
    </source>
</evidence>
<dbReference type="GO" id="GO:0004129">
    <property type="term" value="F:cytochrome-c oxidase activity"/>
    <property type="evidence" value="ECO:0007669"/>
    <property type="project" value="UniProtKB-EC"/>
</dbReference>
<organism evidence="17 18">
    <name type="scientific">Rivibacter subsaxonicus</name>
    <dbReference type="NCBI Taxonomy" id="457575"/>
    <lineage>
        <taxon>Bacteria</taxon>
        <taxon>Pseudomonadati</taxon>
        <taxon>Pseudomonadota</taxon>
        <taxon>Betaproteobacteria</taxon>
        <taxon>Burkholderiales</taxon>
        <taxon>Rivibacter</taxon>
    </lineage>
</organism>
<protein>
    <recommendedName>
        <fullName evidence="13">Cytochrome aa3 subunit 2</fullName>
    </recommendedName>
</protein>
<dbReference type="GO" id="GO:0042597">
    <property type="term" value="C:periplasmic space"/>
    <property type="evidence" value="ECO:0007669"/>
    <property type="project" value="UniProtKB-SubCell"/>
</dbReference>
<evidence type="ECO:0000256" key="14">
    <source>
        <dbReference type="ARBA" id="ARBA00047816"/>
    </source>
</evidence>
<sequence length="239" mass="25480">MQQAGGHRSVLLVASQVAALVALPGCSGPLSTLDPSGPAAASIATMWWVMLIGAGVLFLLVMGLFIQVVRRPGWGSSVSPTRWIVLGGLVLPAVVLLPLLAYGLVVGERLLPLPGSAPPQRIEAVAAQWNWTFRYPEQGGVETRNVLLLPAGTPVDMVVVSKDVIHAFWVPRFAGKVDAVPGRINRLRIQADRPGRYEGICDEFCGLGHARMRFAVIVHRPEDFDAALAQASAAAKGQQ</sequence>
<dbReference type="InterPro" id="IPR014222">
    <property type="entry name" value="Cyt_c_oxidase_su2"/>
</dbReference>
<evidence type="ECO:0000256" key="5">
    <source>
        <dbReference type="ARBA" id="ARBA00022660"/>
    </source>
</evidence>
<evidence type="ECO:0000256" key="3">
    <source>
        <dbReference type="ARBA" id="ARBA00007866"/>
    </source>
</evidence>
<evidence type="ECO:0000256" key="7">
    <source>
        <dbReference type="ARBA" id="ARBA00022723"/>
    </source>
</evidence>
<keyword evidence="8" id="KW-0249">Electron transport</keyword>
<evidence type="ECO:0000256" key="1">
    <source>
        <dbReference type="ARBA" id="ARBA00004141"/>
    </source>
</evidence>
<evidence type="ECO:0000259" key="16">
    <source>
        <dbReference type="PROSITE" id="PS50857"/>
    </source>
</evidence>
<dbReference type="InterPro" id="IPR008972">
    <property type="entry name" value="Cupredoxin"/>
</dbReference>
<comment type="subcellular location">
    <subcellularLocation>
        <location evidence="1">Membrane</location>
        <topology evidence="1">Multi-pass membrane protein</topology>
    </subcellularLocation>
    <subcellularLocation>
        <location evidence="2">Periplasm</location>
    </subcellularLocation>
</comment>
<evidence type="ECO:0000256" key="9">
    <source>
        <dbReference type="ARBA" id="ARBA00022989"/>
    </source>
</evidence>
<dbReference type="GO" id="GO:0016020">
    <property type="term" value="C:membrane"/>
    <property type="evidence" value="ECO:0007669"/>
    <property type="project" value="UniProtKB-SubCell"/>
</dbReference>
<feature type="transmembrane region" description="Helical" evidence="15">
    <location>
        <begin position="51"/>
        <end position="69"/>
    </location>
</feature>
<keyword evidence="5" id="KW-0679">Respiratory chain</keyword>
<evidence type="ECO:0000313" key="18">
    <source>
        <dbReference type="Proteomes" id="UP000293671"/>
    </source>
</evidence>
<dbReference type="Gene3D" id="2.60.40.420">
    <property type="entry name" value="Cupredoxins - blue copper proteins"/>
    <property type="match status" value="1"/>
</dbReference>
<dbReference type="EMBL" id="SHKP01000005">
    <property type="protein sequence ID" value="RZU01257.1"/>
    <property type="molecule type" value="Genomic_DNA"/>
</dbReference>
<accession>A0A4Q7VWY6</accession>
<dbReference type="AlphaFoldDB" id="A0A4Q7VWY6"/>
<dbReference type="GO" id="GO:0042773">
    <property type="term" value="P:ATP synthesis coupled electron transport"/>
    <property type="evidence" value="ECO:0007669"/>
    <property type="project" value="TreeGrafter"/>
</dbReference>
<comment type="catalytic activity">
    <reaction evidence="14">
        <text>4 Fe(II)-[cytochrome c] + O2 + 8 H(+)(in) = 4 Fe(III)-[cytochrome c] + 2 H2O + 4 H(+)(out)</text>
        <dbReference type="Rhea" id="RHEA:11436"/>
        <dbReference type="Rhea" id="RHEA-COMP:10350"/>
        <dbReference type="Rhea" id="RHEA-COMP:14399"/>
        <dbReference type="ChEBI" id="CHEBI:15377"/>
        <dbReference type="ChEBI" id="CHEBI:15378"/>
        <dbReference type="ChEBI" id="CHEBI:15379"/>
        <dbReference type="ChEBI" id="CHEBI:29033"/>
        <dbReference type="ChEBI" id="CHEBI:29034"/>
        <dbReference type="EC" id="7.1.1.9"/>
    </reaction>
</comment>
<keyword evidence="7" id="KW-0479">Metal-binding</keyword>
<evidence type="ECO:0000256" key="6">
    <source>
        <dbReference type="ARBA" id="ARBA00022692"/>
    </source>
</evidence>
<evidence type="ECO:0000256" key="10">
    <source>
        <dbReference type="ARBA" id="ARBA00023008"/>
    </source>
</evidence>
<dbReference type="PANTHER" id="PTHR22888:SF9">
    <property type="entry name" value="CYTOCHROME C OXIDASE SUBUNIT 2"/>
    <property type="match status" value="1"/>
</dbReference>
<evidence type="ECO:0000313" key="17">
    <source>
        <dbReference type="EMBL" id="RZU01257.1"/>
    </source>
</evidence>
<dbReference type="Proteomes" id="UP000293671">
    <property type="component" value="Unassembled WGS sequence"/>
</dbReference>
<keyword evidence="18" id="KW-1185">Reference proteome</keyword>
<dbReference type="PANTHER" id="PTHR22888">
    <property type="entry name" value="CYTOCHROME C OXIDASE, SUBUNIT II"/>
    <property type="match status" value="1"/>
</dbReference>
<dbReference type="GO" id="GO:0016491">
    <property type="term" value="F:oxidoreductase activity"/>
    <property type="evidence" value="ECO:0007669"/>
    <property type="project" value="InterPro"/>
</dbReference>
<comment type="caution">
    <text evidence="17">The sequence shown here is derived from an EMBL/GenBank/DDBJ whole genome shotgun (WGS) entry which is preliminary data.</text>
</comment>
<evidence type="ECO:0000256" key="2">
    <source>
        <dbReference type="ARBA" id="ARBA00004418"/>
    </source>
</evidence>
<dbReference type="InterPro" id="IPR001505">
    <property type="entry name" value="Copper_CuA"/>
</dbReference>
<comment type="function">
    <text evidence="12">Subunits I and II form the functional core of the enzyme complex. Electrons originating in cytochrome c are transferred via heme a and Cu(A) to the binuclear center formed by heme a3 and Cu(B).</text>
</comment>
<evidence type="ECO:0000256" key="13">
    <source>
        <dbReference type="ARBA" id="ARBA00031399"/>
    </source>
</evidence>
<keyword evidence="6 15" id="KW-0812">Transmembrane</keyword>
<name>A0A4Q7VWY6_9BURK</name>
<dbReference type="SUPFAM" id="SSF49503">
    <property type="entry name" value="Cupredoxins"/>
    <property type="match status" value="1"/>
</dbReference>
<keyword evidence="11 15" id="KW-0472">Membrane</keyword>
<evidence type="ECO:0000256" key="11">
    <source>
        <dbReference type="ARBA" id="ARBA00023136"/>
    </source>
</evidence>
<dbReference type="NCBIfam" id="TIGR02866">
    <property type="entry name" value="CoxB"/>
    <property type="match status" value="1"/>
</dbReference>
<dbReference type="PROSITE" id="PS00078">
    <property type="entry name" value="COX2"/>
    <property type="match status" value="1"/>
</dbReference>